<protein>
    <submittedName>
        <fullName evidence="13">EamA family transporter</fullName>
    </submittedName>
</protein>
<keyword evidence="9" id="KW-0443">Lipid metabolism</keyword>
<keyword evidence="10 11" id="KW-0472">Membrane</keyword>
<dbReference type="GO" id="GO:0009245">
    <property type="term" value="P:lipid A biosynthetic process"/>
    <property type="evidence" value="ECO:0007669"/>
    <property type="project" value="UniProtKB-KW"/>
</dbReference>
<dbReference type="Pfam" id="PF00892">
    <property type="entry name" value="EamA"/>
    <property type="match status" value="1"/>
</dbReference>
<dbReference type="InterPro" id="IPR037185">
    <property type="entry name" value="EmrE-like"/>
</dbReference>
<evidence type="ECO:0000256" key="6">
    <source>
        <dbReference type="ARBA" id="ARBA00022692"/>
    </source>
</evidence>
<dbReference type="GO" id="GO:0022857">
    <property type="term" value="F:transmembrane transporter activity"/>
    <property type="evidence" value="ECO:0007669"/>
    <property type="project" value="InterPro"/>
</dbReference>
<accession>A0A553GY20</accession>
<organism evidence="13 14">
    <name type="scientific">Pseudomonas mangiferae</name>
    <dbReference type="NCBI Taxonomy" id="2593654"/>
    <lineage>
        <taxon>Bacteria</taxon>
        <taxon>Pseudomonadati</taxon>
        <taxon>Pseudomonadota</taxon>
        <taxon>Gammaproteobacteria</taxon>
        <taxon>Pseudomonadales</taxon>
        <taxon>Pseudomonadaceae</taxon>
        <taxon>Pseudomonas</taxon>
    </lineage>
</organism>
<keyword evidence="7" id="KW-0448">Lipopolysaccharide biosynthesis</keyword>
<evidence type="ECO:0000256" key="5">
    <source>
        <dbReference type="ARBA" id="ARBA00022556"/>
    </source>
</evidence>
<dbReference type="PANTHER" id="PTHR30561:SF9">
    <property type="entry name" value="4-AMINO-4-DEOXY-L-ARABINOSE-PHOSPHOUNDECAPRENOL FLIPPASE SUBUNIT ARNF-RELATED"/>
    <property type="match status" value="1"/>
</dbReference>
<evidence type="ECO:0000313" key="13">
    <source>
        <dbReference type="EMBL" id="TRX74386.1"/>
    </source>
</evidence>
<feature type="transmembrane region" description="Helical" evidence="11">
    <location>
        <begin position="115"/>
        <end position="132"/>
    </location>
</feature>
<evidence type="ECO:0000256" key="11">
    <source>
        <dbReference type="SAM" id="Phobius"/>
    </source>
</evidence>
<comment type="caution">
    <text evidence="13">The sequence shown here is derived from an EMBL/GenBank/DDBJ whole genome shotgun (WGS) entry which is preliminary data.</text>
</comment>
<dbReference type="Proteomes" id="UP000315235">
    <property type="component" value="Unassembled WGS sequence"/>
</dbReference>
<reference evidence="13 14" key="1">
    <citation type="submission" date="2019-07" db="EMBL/GenBank/DDBJ databases">
        <title>Pseudomonas mangiferae sp. nov., isolated from bark of mango tree in Thailand.</title>
        <authorList>
            <person name="Srisuk N."/>
            <person name="Anurat P."/>
        </authorList>
    </citation>
    <scope>NUCLEOTIDE SEQUENCE [LARGE SCALE GENOMIC DNA]</scope>
    <source>
        <strain evidence="13 14">DMKU_BBB3-04</strain>
    </source>
</reference>
<dbReference type="PANTHER" id="PTHR30561">
    <property type="entry name" value="SMR FAMILY PROTON-DEPENDENT DRUG EFFLUX TRANSPORTER SUGE"/>
    <property type="match status" value="1"/>
</dbReference>
<feature type="transmembrane region" description="Helical" evidence="11">
    <location>
        <begin position="144"/>
        <end position="161"/>
    </location>
</feature>
<feature type="transmembrane region" description="Helical" evidence="11">
    <location>
        <begin position="58"/>
        <end position="80"/>
    </location>
</feature>
<evidence type="ECO:0000256" key="8">
    <source>
        <dbReference type="ARBA" id="ARBA00022989"/>
    </source>
</evidence>
<comment type="subcellular location">
    <subcellularLocation>
        <location evidence="1">Cell membrane</location>
        <topology evidence="1">Multi-pass membrane protein</topology>
    </subcellularLocation>
</comment>
<feature type="transmembrane region" description="Helical" evidence="11">
    <location>
        <begin position="207"/>
        <end position="227"/>
    </location>
</feature>
<evidence type="ECO:0000256" key="7">
    <source>
        <dbReference type="ARBA" id="ARBA00022985"/>
    </source>
</evidence>
<feature type="domain" description="EamA" evidence="12">
    <location>
        <begin position="145"/>
        <end position="277"/>
    </location>
</feature>
<keyword evidence="5" id="KW-0441">Lipid A biosynthesis</keyword>
<dbReference type="InterPro" id="IPR000390">
    <property type="entry name" value="Small_drug/metabolite_transptr"/>
</dbReference>
<keyword evidence="6 11" id="KW-0812">Transmembrane</keyword>
<dbReference type="SUPFAM" id="SSF103481">
    <property type="entry name" value="Multidrug resistance efflux transporter EmrE"/>
    <property type="match status" value="2"/>
</dbReference>
<keyword evidence="14" id="KW-1185">Reference proteome</keyword>
<dbReference type="OrthoDB" id="9783707at2"/>
<keyword evidence="4" id="KW-0997">Cell inner membrane</keyword>
<feature type="transmembrane region" description="Helical" evidence="11">
    <location>
        <begin position="233"/>
        <end position="255"/>
    </location>
</feature>
<dbReference type="Gene3D" id="1.10.3730.20">
    <property type="match status" value="2"/>
</dbReference>
<dbReference type="AlphaFoldDB" id="A0A553GY20"/>
<dbReference type="InterPro" id="IPR000620">
    <property type="entry name" value="EamA_dom"/>
</dbReference>
<gene>
    <name evidence="13" type="ORF">FM069_12645</name>
</gene>
<evidence type="ECO:0000256" key="1">
    <source>
        <dbReference type="ARBA" id="ARBA00004651"/>
    </source>
</evidence>
<dbReference type="EMBL" id="VJOY01000008">
    <property type="protein sequence ID" value="TRX74386.1"/>
    <property type="molecule type" value="Genomic_DNA"/>
</dbReference>
<evidence type="ECO:0000256" key="3">
    <source>
        <dbReference type="ARBA" id="ARBA00022516"/>
    </source>
</evidence>
<feature type="transmembrane region" description="Helical" evidence="11">
    <location>
        <begin position="30"/>
        <end position="51"/>
    </location>
</feature>
<evidence type="ECO:0000313" key="14">
    <source>
        <dbReference type="Proteomes" id="UP000315235"/>
    </source>
</evidence>
<dbReference type="GO" id="GO:0005886">
    <property type="term" value="C:plasma membrane"/>
    <property type="evidence" value="ECO:0007669"/>
    <property type="project" value="UniProtKB-SubCell"/>
</dbReference>
<evidence type="ECO:0000256" key="2">
    <source>
        <dbReference type="ARBA" id="ARBA00022475"/>
    </source>
</evidence>
<feature type="transmembrane region" description="Helical" evidence="11">
    <location>
        <begin position="173"/>
        <end position="195"/>
    </location>
</feature>
<sequence>MTPSVMAVVLFAAALHAGWNAVVKGGQDTFLTTLLVAASAALVAALVLPWLPAPARASWPYLAASSILQALYFVLVAAVYRGGDMSLAYPLMRGSAPLLVALMSLPVTGETLSEGGWAGLALLCGGVFSLVGSPSGSTKRSPRTVSLALLNAGVIAGYTLIDGVGVRLSGAAAAYTMWVFLLTAIPLLAVVAWRQPRRFIAYARQRWLPGLAGGLGTLSSYGLALWAMTQAPIPAVAALRETSIVFATLLAALVFKERIGRQRLLATGLILAGAMLLRLA</sequence>
<keyword evidence="8 11" id="KW-1133">Transmembrane helix</keyword>
<evidence type="ECO:0000259" key="12">
    <source>
        <dbReference type="Pfam" id="PF00892"/>
    </source>
</evidence>
<name>A0A553GY20_9PSED</name>
<proteinExistence type="predicted"/>
<evidence type="ECO:0000256" key="10">
    <source>
        <dbReference type="ARBA" id="ARBA00023136"/>
    </source>
</evidence>
<keyword evidence="2" id="KW-1003">Cell membrane</keyword>
<evidence type="ECO:0000256" key="4">
    <source>
        <dbReference type="ARBA" id="ARBA00022519"/>
    </source>
</evidence>
<dbReference type="GO" id="GO:0009103">
    <property type="term" value="P:lipopolysaccharide biosynthetic process"/>
    <property type="evidence" value="ECO:0007669"/>
    <property type="project" value="UniProtKB-KW"/>
</dbReference>
<dbReference type="RefSeq" id="WP_143488714.1">
    <property type="nucleotide sequence ID" value="NZ_VJOY01000008.1"/>
</dbReference>
<keyword evidence="3" id="KW-0444">Lipid biosynthesis</keyword>
<evidence type="ECO:0000256" key="9">
    <source>
        <dbReference type="ARBA" id="ARBA00023098"/>
    </source>
</evidence>